<dbReference type="Pfam" id="PF01794">
    <property type="entry name" value="Ferric_reduct"/>
    <property type="match status" value="1"/>
</dbReference>
<keyword evidence="7" id="KW-0274">FAD</keyword>
<dbReference type="InterPro" id="IPR017927">
    <property type="entry name" value="FAD-bd_FR_type"/>
</dbReference>
<feature type="transmembrane region" description="Helical" evidence="13">
    <location>
        <begin position="106"/>
        <end position="126"/>
    </location>
</feature>
<feature type="transmembrane region" description="Helical" evidence="13">
    <location>
        <begin position="73"/>
        <end position="94"/>
    </location>
</feature>
<dbReference type="GO" id="GO:0051537">
    <property type="term" value="F:2 iron, 2 sulfur cluster binding"/>
    <property type="evidence" value="ECO:0007669"/>
    <property type="project" value="UniProtKB-KW"/>
</dbReference>
<protein>
    <submittedName>
        <fullName evidence="15">Ferric reductase-like transmembrane domain-containing protein</fullName>
    </submittedName>
</protein>
<evidence type="ECO:0000256" key="12">
    <source>
        <dbReference type="ARBA" id="ARBA00023136"/>
    </source>
</evidence>
<feature type="transmembrane region" description="Helical" evidence="13">
    <location>
        <begin position="138"/>
        <end position="159"/>
    </location>
</feature>
<evidence type="ECO:0000256" key="13">
    <source>
        <dbReference type="SAM" id="Phobius"/>
    </source>
</evidence>
<evidence type="ECO:0000313" key="15">
    <source>
        <dbReference type="EMBL" id="MBJ3763719.1"/>
    </source>
</evidence>
<dbReference type="Gene3D" id="2.40.30.10">
    <property type="entry name" value="Translation factors"/>
    <property type="match status" value="1"/>
</dbReference>
<dbReference type="RefSeq" id="WP_198916890.1">
    <property type="nucleotide sequence ID" value="NZ_JAEKPD010000013.1"/>
</dbReference>
<dbReference type="SUPFAM" id="SSF63380">
    <property type="entry name" value="Riboflavin synthase domain-like"/>
    <property type="match status" value="1"/>
</dbReference>
<dbReference type="EMBL" id="JAEKPD010000013">
    <property type="protein sequence ID" value="MBJ3763719.1"/>
    <property type="molecule type" value="Genomic_DNA"/>
</dbReference>
<dbReference type="Proteomes" id="UP000642488">
    <property type="component" value="Unassembled WGS sequence"/>
</dbReference>
<evidence type="ECO:0000256" key="1">
    <source>
        <dbReference type="ARBA" id="ARBA00001974"/>
    </source>
</evidence>
<dbReference type="CDD" id="cd06198">
    <property type="entry name" value="FNR_like_3"/>
    <property type="match status" value="1"/>
</dbReference>
<evidence type="ECO:0000313" key="16">
    <source>
        <dbReference type="Proteomes" id="UP000642488"/>
    </source>
</evidence>
<proteinExistence type="predicted"/>
<organism evidence="15 16">
    <name type="scientific">Palleronia pontilimi</name>
    <dbReference type="NCBI Taxonomy" id="1964209"/>
    <lineage>
        <taxon>Bacteria</taxon>
        <taxon>Pseudomonadati</taxon>
        <taxon>Pseudomonadota</taxon>
        <taxon>Alphaproteobacteria</taxon>
        <taxon>Rhodobacterales</taxon>
        <taxon>Roseobacteraceae</taxon>
        <taxon>Palleronia</taxon>
    </lineage>
</organism>
<dbReference type="GO" id="GO:0050660">
    <property type="term" value="F:flavin adenine dinucleotide binding"/>
    <property type="evidence" value="ECO:0007669"/>
    <property type="project" value="TreeGrafter"/>
</dbReference>
<comment type="cofactor">
    <cofactor evidence="1">
        <name>FAD</name>
        <dbReference type="ChEBI" id="CHEBI:57692"/>
    </cofactor>
</comment>
<dbReference type="PROSITE" id="PS51384">
    <property type="entry name" value="FAD_FR"/>
    <property type="match status" value="1"/>
</dbReference>
<dbReference type="PANTHER" id="PTHR47354">
    <property type="entry name" value="NADH OXIDOREDUCTASE HCR"/>
    <property type="match status" value="1"/>
</dbReference>
<evidence type="ECO:0000256" key="3">
    <source>
        <dbReference type="ARBA" id="ARBA00022630"/>
    </source>
</evidence>
<dbReference type="AlphaFoldDB" id="A0A934IAW8"/>
<evidence type="ECO:0000256" key="11">
    <source>
        <dbReference type="ARBA" id="ARBA00023014"/>
    </source>
</evidence>
<evidence type="ECO:0000256" key="8">
    <source>
        <dbReference type="ARBA" id="ARBA00022989"/>
    </source>
</evidence>
<evidence type="ECO:0000256" key="7">
    <source>
        <dbReference type="ARBA" id="ARBA00022827"/>
    </source>
</evidence>
<dbReference type="PRINTS" id="PR00410">
    <property type="entry name" value="PHEHYDRXLASE"/>
</dbReference>
<dbReference type="InterPro" id="IPR039261">
    <property type="entry name" value="FNR_nucleotide-bd"/>
</dbReference>
<keyword evidence="4 13" id="KW-0812">Transmembrane</keyword>
<name>A0A934IAW8_9RHOB</name>
<evidence type="ECO:0000256" key="6">
    <source>
        <dbReference type="ARBA" id="ARBA00022723"/>
    </source>
</evidence>
<evidence type="ECO:0000256" key="4">
    <source>
        <dbReference type="ARBA" id="ARBA00022692"/>
    </source>
</evidence>
<evidence type="ECO:0000256" key="5">
    <source>
        <dbReference type="ARBA" id="ARBA00022714"/>
    </source>
</evidence>
<gene>
    <name evidence="15" type="ORF">ILP92_13255</name>
</gene>
<keyword evidence="6" id="KW-0479">Metal-binding</keyword>
<keyword evidence="10" id="KW-0408">Iron</keyword>
<keyword evidence="3" id="KW-0285">Flavoprotein</keyword>
<keyword evidence="16" id="KW-1185">Reference proteome</keyword>
<dbReference type="Gene3D" id="3.40.50.80">
    <property type="entry name" value="Nucleotide-binding domain of ferredoxin-NADP reductase (FNR) module"/>
    <property type="match status" value="1"/>
</dbReference>
<keyword evidence="5" id="KW-0001">2Fe-2S</keyword>
<dbReference type="InterPro" id="IPR013130">
    <property type="entry name" value="Fe3_Rdtase_TM_dom"/>
</dbReference>
<keyword evidence="8 13" id="KW-1133">Transmembrane helix</keyword>
<dbReference type="SUPFAM" id="SSF52343">
    <property type="entry name" value="Ferredoxin reductase-like, C-terminal NADP-linked domain"/>
    <property type="match status" value="1"/>
</dbReference>
<feature type="domain" description="FAD-binding FR-type" evidence="14">
    <location>
        <begin position="163"/>
        <end position="264"/>
    </location>
</feature>
<dbReference type="Pfam" id="PF00175">
    <property type="entry name" value="NAD_binding_1"/>
    <property type="match status" value="1"/>
</dbReference>
<keyword evidence="11" id="KW-0411">Iron-sulfur</keyword>
<keyword evidence="9" id="KW-0560">Oxidoreductase</keyword>
<accession>A0A934IAW8</accession>
<evidence type="ECO:0000256" key="9">
    <source>
        <dbReference type="ARBA" id="ARBA00023002"/>
    </source>
</evidence>
<dbReference type="GO" id="GO:0046872">
    <property type="term" value="F:metal ion binding"/>
    <property type="evidence" value="ECO:0007669"/>
    <property type="project" value="UniProtKB-KW"/>
</dbReference>
<evidence type="ECO:0000256" key="10">
    <source>
        <dbReference type="ARBA" id="ARBA00023004"/>
    </source>
</evidence>
<dbReference type="GO" id="GO:0016491">
    <property type="term" value="F:oxidoreductase activity"/>
    <property type="evidence" value="ECO:0007669"/>
    <property type="project" value="UniProtKB-KW"/>
</dbReference>
<dbReference type="PANTHER" id="PTHR47354:SF8">
    <property type="entry name" value="1,2-PHENYLACETYL-COA EPOXIDASE, SUBUNIT E"/>
    <property type="match status" value="1"/>
</dbReference>
<evidence type="ECO:0000256" key="2">
    <source>
        <dbReference type="ARBA" id="ARBA00004141"/>
    </source>
</evidence>
<keyword evidence="12 13" id="KW-0472">Membrane</keyword>
<dbReference type="GO" id="GO:0016020">
    <property type="term" value="C:membrane"/>
    <property type="evidence" value="ECO:0007669"/>
    <property type="project" value="UniProtKB-SubCell"/>
</dbReference>
<comment type="caution">
    <text evidence="15">The sequence shown here is derived from an EMBL/GenBank/DDBJ whole genome shotgun (WGS) entry which is preliminary data.</text>
</comment>
<evidence type="ECO:0000259" key="14">
    <source>
        <dbReference type="PROSITE" id="PS51384"/>
    </source>
</evidence>
<dbReference type="InterPro" id="IPR017938">
    <property type="entry name" value="Riboflavin_synthase-like_b-brl"/>
</dbReference>
<comment type="subcellular location">
    <subcellularLocation>
        <location evidence="2">Membrane</location>
        <topology evidence="2">Multi-pass membrane protein</topology>
    </subcellularLocation>
</comment>
<dbReference type="InterPro" id="IPR001433">
    <property type="entry name" value="OxRdtase_FAD/NAD-bd"/>
</dbReference>
<reference evidence="15" key="1">
    <citation type="submission" date="2020-12" db="EMBL/GenBank/DDBJ databases">
        <title>Bacterial taxonomy.</title>
        <authorList>
            <person name="Pan X."/>
        </authorList>
    </citation>
    <scope>NUCLEOTIDE SEQUENCE</scope>
    <source>
        <strain evidence="15">KCTC 52957</strain>
    </source>
</reference>
<dbReference type="InterPro" id="IPR050415">
    <property type="entry name" value="MRET"/>
</dbReference>
<sequence length="399" mass="43982">MVAFSIILVEFTLSGRFRTLSHRVGLDTTLRLHRLIARTALAAALLHPFLFRAERNPPYPWDVTRDLTVISDLGLLWSGIVAWLLLPTFVLLAISRGRPSYRYDGWRWGHAIGAAVIGALLLHHTLVAGRYADDPTLAWFWIGLSGVALVSFLWVHVAVPLGQIRRPWRVVGIERAADRIWRVEIAPRGHDGLAYRAGQFAWLNIGHSPFNVAENPFSISSAPASGRNLSFLIKELGDFTSSLGRIATGTPAYLDAPHGTLTPVGRQATGIALIAGGIGIAPLLGILRQLDLEDDPHPRKLVYADRGIDQIVHRDELARLGRAENVAVELVLETPPEGWTGARGRVDLAFLAARFSDEELSGWLFFLCGPPAMMNSVERALIELGVPADRILSERFDYD</sequence>